<evidence type="ECO:0000313" key="2">
    <source>
        <dbReference type="EMBL" id="ARK32316.1"/>
    </source>
</evidence>
<dbReference type="RefSeq" id="WP_066157098.1">
    <property type="nucleotide sequence ID" value="NZ_CP020814.1"/>
</dbReference>
<dbReference type="Pfam" id="PF11193">
    <property type="entry name" value="DUF2812"/>
    <property type="match status" value="1"/>
</dbReference>
<sequence length="175" mass="19724">MKKSKYMMSGGLAFSEQKDMNKLRKQSLKGWHVKSFAFMGYRLERGQKEDVTYSIDYRSLHDDEREEYVDFFDSAGWTHVCSEANMHLFKALPNTAPIYSEKESKTEKHNSQGKLINGIAGVLFAIAVVLLAISLLTTGTLQTITKLFFIGVAALTVPAIMTAAAVFYQKLKLRL</sequence>
<evidence type="ECO:0000313" key="3">
    <source>
        <dbReference type="Proteomes" id="UP000193006"/>
    </source>
</evidence>
<dbReference type="KEGG" id="bkw:BkAM31D_22030"/>
<evidence type="ECO:0008006" key="4">
    <source>
        <dbReference type="Google" id="ProtNLM"/>
    </source>
</evidence>
<keyword evidence="1" id="KW-1133">Transmembrane helix</keyword>
<keyword evidence="3" id="KW-1185">Reference proteome</keyword>
<proteinExistence type="predicted"/>
<dbReference type="EMBL" id="CP020814">
    <property type="protein sequence ID" value="ARK32316.1"/>
    <property type="molecule type" value="Genomic_DNA"/>
</dbReference>
<keyword evidence="1" id="KW-0472">Membrane</keyword>
<protein>
    <recommendedName>
        <fullName evidence="4">DUF2812 domain-containing protein</fullName>
    </recommendedName>
</protein>
<dbReference type="Proteomes" id="UP000193006">
    <property type="component" value="Chromosome"/>
</dbReference>
<evidence type="ECO:0000256" key="1">
    <source>
        <dbReference type="SAM" id="Phobius"/>
    </source>
</evidence>
<keyword evidence="1" id="KW-0812">Transmembrane</keyword>
<reference evidence="2 3" key="1">
    <citation type="submission" date="2017-04" db="EMBL/GenBank/DDBJ databases">
        <title>Bacillus krulwichiae AM31D Genome sequencing and assembly.</title>
        <authorList>
            <person name="Krulwich T.A."/>
            <person name="Anastor L."/>
            <person name="Ehrlich R."/>
            <person name="Ehrlich G.D."/>
            <person name="Janto B."/>
        </authorList>
    </citation>
    <scope>NUCLEOTIDE SEQUENCE [LARGE SCALE GENOMIC DNA]</scope>
    <source>
        <strain evidence="2 3">AM31D</strain>
    </source>
</reference>
<feature type="transmembrane region" description="Helical" evidence="1">
    <location>
        <begin position="148"/>
        <end position="168"/>
    </location>
</feature>
<dbReference type="InterPro" id="IPR021359">
    <property type="entry name" value="DUF2812"/>
</dbReference>
<dbReference type="STRING" id="199441.BkAM31D_22030"/>
<name>A0A1X9MFX6_9BACI</name>
<feature type="transmembrane region" description="Helical" evidence="1">
    <location>
        <begin position="115"/>
        <end position="136"/>
    </location>
</feature>
<organism evidence="2 3">
    <name type="scientific">Halalkalibacter krulwichiae</name>
    <dbReference type="NCBI Taxonomy" id="199441"/>
    <lineage>
        <taxon>Bacteria</taxon>
        <taxon>Bacillati</taxon>
        <taxon>Bacillota</taxon>
        <taxon>Bacilli</taxon>
        <taxon>Bacillales</taxon>
        <taxon>Bacillaceae</taxon>
        <taxon>Halalkalibacter</taxon>
    </lineage>
</organism>
<gene>
    <name evidence="2" type="ORF">BkAM31D_22030</name>
</gene>
<dbReference type="AlphaFoldDB" id="A0A1X9MFX6"/>
<accession>A0A1X9MFX6</accession>